<protein>
    <submittedName>
        <fullName evidence="5">RdRp</fullName>
    </submittedName>
</protein>
<dbReference type="GO" id="GO:0006351">
    <property type="term" value="P:DNA-templated transcription"/>
    <property type="evidence" value="ECO:0007669"/>
    <property type="project" value="InterPro"/>
</dbReference>
<sequence>MSSKLTAQQREVVTNNNGMARYLQSLQSGSDVTPRSWLYEDVSTDEVLAKWMQHLKSMEGKPTLDEVYQFELGALSKWGPQGAVEPFEELRSLIEETFKASSPLAAVKTEEWKQAKKLAMLELTKATGFKRLRPASYASVVDDMRSSDTLESNSAWPDFGRRNKPEMLKAALAAAKSGKWQEYPAIVLFRNYNKKTSPVWMFPMATNIVEGSFVQPVQQRLMKAQTPFFAPWIGFENVRKTVSQAYNDNWFIQASDFTKTDEHFTRHTTLEVYDVLKYCFQEGSWPALLQSMTHMNTISLVTGEDEIYHGEHGVSSGSTWTNFIETVFDLIFAYYVMLKLAHKHEGLYAIGDDMSWVSREFSPQFSEELETLGRDVNQMINADKTTNEKNQVKSLQRLFIRGFTVPETNLVSGIYPTVSALKSAVFPEKFHNPKLWNKDMFAASIFMILENCVDHPLFNEFVQFVVRGNSYLAEFARLKALTLTNVTSATKLLPGFNPTYNQEKSDKSLADFESMSIASEL</sequence>
<keyword evidence="3" id="KW-0693">Viral RNA replication</keyword>
<dbReference type="GO" id="GO:0003723">
    <property type="term" value="F:RNA binding"/>
    <property type="evidence" value="ECO:0007669"/>
    <property type="project" value="InterPro"/>
</dbReference>
<reference evidence="5" key="1">
    <citation type="journal article" date="2016" name="Nature">
        <title>Redefining the invertebrate RNA virosphere.</title>
        <authorList>
            <person name="Shi M."/>
            <person name="Lin X.D."/>
            <person name="Tian J.H."/>
            <person name="Chen L.J."/>
            <person name="Chen X."/>
            <person name="Li C.X."/>
            <person name="Qin X.C."/>
            <person name="Li J."/>
            <person name="Cao J.P."/>
            <person name="Eden J.S."/>
            <person name="Buchmann J."/>
            <person name="Wang W."/>
            <person name="Xu J."/>
            <person name="Holmes E.C."/>
            <person name="Zhang Y.Z."/>
        </authorList>
    </citation>
    <scope>NUCLEOTIDE SEQUENCE</scope>
    <source>
        <strain evidence="5">WGML128211</strain>
    </source>
</reference>
<dbReference type="CDD" id="cd23185">
    <property type="entry name" value="dsRNAv_Picobirnaviridae_RdRp"/>
    <property type="match status" value="1"/>
</dbReference>
<keyword evidence="1" id="KW-0808">Transferase</keyword>
<accession>A0A1L3KLQ9</accession>
<evidence type="ECO:0000256" key="2">
    <source>
        <dbReference type="ARBA" id="ARBA00022695"/>
    </source>
</evidence>
<dbReference type="GO" id="GO:0003968">
    <property type="term" value="F:RNA-directed RNA polymerase activity"/>
    <property type="evidence" value="ECO:0007669"/>
    <property type="project" value="InterPro"/>
</dbReference>
<dbReference type="SUPFAM" id="SSF56672">
    <property type="entry name" value="DNA/RNA polymerases"/>
    <property type="match status" value="1"/>
</dbReference>
<evidence type="ECO:0000259" key="4">
    <source>
        <dbReference type="Pfam" id="PF00680"/>
    </source>
</evidence>
<evidence type="ECO:0000256" key="3">
    <source>
        <dbReference type="ARBA" id="ARBA00022953"/>
    </source>
</evidence>
<name>A0A1L3KLQ9_9VIRU</name>
<feature type="domain" description="RNA-directed RNA polymerase C-terminal" evidence="4">
    <location>
        <begin position="194"/>
        <end position="388"/>
    </location>
</feature>
<proteinExistence type="predicted"/>
<organism evidence="5">
    <name type="scientific">Hubei picobirna-like virus 3</name>
    <dbReference type="NCBI Taxonomy" id="1923086"/>
    <lineage>
        <taxon>Viruses</taxon>
        <taxon>Riboviria</taxon>
    </lineage>
</organism>
<evidence type="ECO:0000313" key="5">
    <source>
        <dbReference type="EMBL" id="APG78302.1"/>
    </source>
</evidence>
<dbReference type="EMBL" id="KX884187">
    <property type="protein sequence ID" value="APG78302.1"/>
    <property type="molecule type" value="Genomic_RNA"/>
</dbReference>
<keyword evidence="2" id="KW-0548">Nucleotidyltransferase</keyword>
<dbReference type="InterPro" id="IPR043502">
    <property type="entry name" value="DNA/RNA_pol_sf"/>
</dbReference>
<evidence type="ECO:0000256" key="1">
    <source>
        <dbReference type="ARBA" id="ARBA00022679"/>
    </source>
</evidence>
<dbReference type="InterPro" id="IPR001205">
    <property type="entry name" value="RNA-dir_pol_C"/>
</dbReference>
<dbReference type="Pfam" id="PF00680">
    <property type="entry name" value="RdRP_1"/>
    <property type="match status" value="1"/>
</dbReference>